<accession>A0A7Y9GKH9</accession>
<evidence type="ECO:0000313" key="1">
    <source>
        <dbReference type="EMBL" id="NYE18117.1"/>
    </source>
</evidence>
<dbReference type="EMBL" id="JACCBV010000001">
    <property type="protein sequence ID" value="NYE18117.1"/>
    <property type="molecule type" value="Genomic_DNA"/>
</dbReference>
<dbReference type="RefSeq" id="WP_179486565.1">
    <property type="nucleotide sequence ID" value="NZ_JACCBV010000001.1"/>
</dbReference>
<sequence length="105" mass="11589">MSSASAFGAVLDLPDFDAAGRDRWERCAGGELLAVIEAHQLGRARTTFYTAYVLVDGKWWDVGAHRDAHDAVARAEATLTVPATERTWALSPTAVQQRRVHRRGR</sequence>
<comment type="caution">
    <text evidence="1">The sequence shown here is derived from an EMBL/GenBank/DDBJ whole genome shotgun (WGS) entry which is preliminary data.</text>
</comment>
<reference evidence="1 2" key="1">
    <citation type="submission" date="2020-07" db="EMBL/GenBank/DDBJ databases">
        <title>Sequencing the genomes of 1000 actinobacteria strains.</title>
        <authorList>
            <person name="Klenk H.-P."/>
        </authorList>
    </citation>
    <scope>NUCLEOTIDE SEQUENCE [LARGE SCALE GENOMIC DNA]</scope>
    <source>
        <strain evidence="1 2">DSM 24662</strain>
    </source>
</reference>
<dbReference type="AlphaFoldDB" id="A0A7Y9GKH9"/>
<evidence type="ECO:0000313" key="2">
    <source>
        <dbReference type="Proteomes" id="UP000576969"/>
    </source>
</evidence>
<protein>
    <submittedName>
        <fullName evidence="1">Uncharacterized protein</fullName>
    </submittedName>
</protein>
<dbReference type="Proteomes" id="UP000576969">
    <property type="component" value="Unassembled WGS sequence"/>
</dbReference>
<gene>
    <name evidence="1" type="ORF">BJ991_000145</name>
</gene>
<organism evidence="1 2">
    <name type="scientific">Microbacterium immunditiarum</name>
    <dbReference type="NCBI Taxonomy" id="337480"/>
    <lineage>
        <taxon>Bacteria</taxon>
        <taxon>Bacillati</taxon>
        <taxon>Actinomycetota</taxon>
        <taxon>Actinomycetes</taxon>
        <taxon>Micrococcales</taxon>
        <taxon>Microbacteriaceae</taxon>
        <taxon>Microbacterium</taxon>
    </lineage>
</organism>
<keyword evidence="2" id="KW-1185">Reference proteome</keyword>
<name>A0A7Y9GKH9_9MICO</name>
<proteinExistence type="predicted"/>